<gene>
    <name evidence="2" type="ORF">SAMN05421743_12071</name>
</gene>
<feature type="transmembrane region" description="Helical" evidence="1">
    <location>
        <begin position="5"/>
        <end position="24"/>
    </location>
</feature>
<dbReference type="STRING" id="571932.SAMN05421743_12071"/>
<evidence type="ECO:0000256" key="1">
    <source>
        <dbReference type="SAM" id="Phobius"/>
    </source>
</evidence>
<feature type="transmembrane region" description="Helical" evidence="1">
    <location>
        <begin position="30"/>
        <end position="47"/>
    </location>
</feature>
<proteinExistence type="predicted"/>
<organism evidence="2 3">
    <name type="scientific">Thalassobacillus cyri</name>
    <dbReference type="NCBI Taxonomy" id="571932"/>
    <lineage>
        <taxon>Bacteria</taxon>
        <taxon>Bacillati</taxon>
        <taxon>Bacillota</taxon>
        <taxon>Bacilli</taxon>
        <taxon>Bacillales</taxon>
        <taxon>Bacillaceae</taxon>
        <taxon>Thalassobacillus</taxon>
    </lineage>
</organism>
<sequence length="61" mass="7354">MSQTLYSSVLFLVSSVIWAILAFIYPDFRILNIILFIVFLVLGLRRRKQYQFEKQYMDDDD</sequence>
<evidence type="ECO:0000313" key="3">
    <source>
        <dbReference type="Proteomes" id="UP000198584"/>
    </source>
</evidence>
<dbReference type="EMBL" id="FNQR01000020">
    <property type="protein sequence ID" value="SEB14976.1"/>
    <property type="molecule type" value="Genomic_DNA"/>
</dbReference>
<dbReference type="AlphaFoldDB" id="A0A1H4GZR7"/>
<keyword evidence="3" id="KW-1185">Reference proteome</keyword>
<name>A0A1H4GZR7_9BACI</name>
<dbReference type="Proteomes" id="UP000198584">
    <property type="component" value="Unassembled WGS sequence"/>
</dbReference>
<protein>
    <submittedName>
        <fullName evidence="2">Uncharacterized protein</fullName>
    </submittedName>
</protein>
<keyword evidence="1" id="KW-0472">Membrane</keyword>
<accession>A0A1H4GZR7</accession>
<dbReference type="RefSeq" id="WP_093046414.1">
    <property type="nucleotide sequence ID" value="NZ_FNQR01000020.1"/>
</dbReference>
<keyword evidence="1" id="KW-0812">Transmembrane</keyword>
<keyword evidence="1" id="KW-1133">Transmembrane helix</keyword>
<reference evidence="2 3" key="1">
    <citation type="submission" date="2016-10" db="EMBL/GenBank/DDBJ databases">
        <authorList>
            <person name="de Groot N.N."/>
        </authorList>
    </citation>
    <scope>NUCLEOTIDE SEQUENCE [LARGE SCALE GENOMIC DNA]</scope>
    <source>
        <strain evidence="2 3">CCM7597</strain>
    </source>
</reference>
<evidence type="ECO:0000313" key="2">
    <source>
        <dbReference type="EMBL" id="SEB14976.1"/>
    </source>
</evidence>